<feature type="domain" description="HTH lysR-type" evidence="6">
    <location>
        <begin position="1"/>
        <end position="58"/>
    </location>
</feature>
<evidence type="ECO:0000313" key="8">
    <source>
        <dbReference type="Proteomes" id="UP000292302"/>
    </source>
</evidence>
<organism evidence="7 8">
    <name type="scientific">Phytopseudomonas daroniae</name>
    <dbReference type="NCBI Taxonomy" id="2487519"/>
    <lineage>
        <taxon>Bacteria</taxon>
        <taxon>Pseudomonadati</taxon>
        <taxon>Pseudomonadota</taxon>
        <taxon>Gammaproteobacteria</taxon>
        <taxon>Pseudomonadales</taxon>
        <taxon>Pseudomonadaceae</taxon>
        <taxon>Phytopseudomonas</taxon>
    </lineage>
</organism>
<evidence type="ECO:0000256" key="3">
    <source>
        <dbReference type="ARBA" id="ARBA00023125"/>
    </source>
</evidence>
<proteinExistence type="inferred from homology"/>
<dbReference type="InterPro" id="IPR036388">
    <property type="entry name" value="WH-like_DNA-bd_sf"/>
</dbReference>
<dbReference type="RefSeq" id="WP_131178132.1">
    <property type="nucleotide sequence ID" value="NZ_QJUI01000001.1"/>
</dbReference>
<keyword evidence="2" id="KW-0805">Transcription regulation</keyword>
<evidence type="ECO:0000259" key="6">
    <source>
        <dbReference type="PROSITE" id="PS50931"/>
    </source>
</evidence>
<dbReference type="GO" id="GO:0003677">
    <property type="term" value="F:DNA binding"/>
    <property type="evidence" value="ECO:0007669"/>
    <property type="project" value="UniProtKB-KW"/>
</dbReference>
<dbReference type="Gene3D" id="3.40.190.10">
    <property type="entry name" value="Periplasmic binding protein-like II"/>
    <property type="match status" value="2"/>
</dbReference>
<dbReference type="Pfam" id="PF00126">
    <property type="entry name" value="HTH_1"/>
    <property type="match status" value="1"/>
</dbReference>
<dbReference type="InterPro" id="IPR005119">
    <property type="entry name" value="LysR_subst-bd"/>
</dbReference>
<evidence type="ECO:0000256" key="4">
    <source>
        <dbReference type="ARBA" id="ARBA00023163"/>
    </source>
</evidence>
<feature type="coiled-coil region" evidence="5">
    <location>
        <begin position="68"/>
        <end position="95"/>
    </location>
</feature>
<evidence type="ECO:0000313" key="7">
    <source>
        <dbReference type="EMBL" id="TBU83948.1"/>
    </source>
</evidence>
<dbReference type="CDD" id="cd08423">
    <property type="entry name" value="PBP2_LTTR_like_6"/>
    <property type="match status" value="1"/>
</dbReference>
<dbReference type="SUPFAM" id="SSF53850">
    <property type="entry name" value="Periplasmic binding protein-like II"/>
    <property type="match status" value="1"/>
</dbReference>
<dbReference type="InterPro" id="IPR000847">
    <property type="entry name" value="LysR_HTH_N"/>
</dbReference>
<evidence type="ECO:0000256" key="1">
    <source>
        <dbReference type="ARBA" id="ARBA00009437"/>
    </source>
</evidence>
<accession>A0A4Q9QRX7</accession>
<dbReference type="AlphaFoldDB" id="A0A4Q9QRX7"/>
<sequence>MDLIRLRTLRELARCGTMAATAEFLHLTPSAVSQQITQLEREADVALIERRGRGVVLTPAGGRLVAHVERILVILDEARSELAQMRSEIAGELRVAAFPSIAAALVAPIVRNLREAYPRLDVVVADLEPQESLSALSAWQIDVAVVDDLAGAAKSRQEHYELIPLTEDRLHVLLPTSHPLASRSTLTIADLQDEAWALDSTNSSFGEFIGNLCRRSGFVPRINAHCAGFEMVAAMVASGNSISVVSGLRLVRPLENVTAVRLAPAIQRKIFLAYRKGERKHPAVTVFLDEAIRTAGVLGSVDLSAQAALPREISPG</sequence>
<dbReference type="InterPro" id="IPR036390">
    <property type="entry name" value="WH_DNA-bd_sf"/>
</dbReference>
<keyword evidence="4" id="KW-0804">Transcription</keyword>
<dbReference type="Proteomes" id="UP000292302">
    <property type="component" value="Unassembled WGS sequence"/>
</dbReference>
<dbReference type="FunFam" id="1.10.10.10:FF:000001">
    <property type="entry name" value="LysR family transcriptional regulator"/>
    <property type="match status" value="1"/>
</dbReference>
<dbReference type="PROSITE" id="PS50931">
    <property type="entry name" value="HTH_LYSR"/>
    <property type="match status" value="1"/>
</dbReference>
<gene>
    <name evidence="7" type="ORF">DNK06_00715</name>
</gene>
<keyword evidence="8" id="KW-1185">Reference proteome</keyword>
<dbReference type="Pfam" id="PF03466">
    <property type="entry name" value="LysR_substrate"/>
    <property type="match status" value="1"/>
</dbReference>
<comment type="similarity">
    <text evidence="1">Belongs to the LysR transcriptional regulatory family.</text>
</comment>
<evidence type="ECO:0000256" key="5">
    <source>
        <dbReference type="SAM" id="Coils"/>
    </source>
</evidence>
<keyword evidence="5" id="KW-0175">Coiled coil</keyword>
<dbReference type="PANTHER" id="PTHR30346">
    <property type="entry name" value="TRANSCRIPTIONAL DUAL REGULATOR HCAR-RELATED"/>
    <property type="match status" value="1"/>
</dbReference>
<dbReference type="GO" id="GO:0032993">
    <property type="term" value="C:protein-DNA complex"/>
    <property type="evidence" value="ECO:0007669"/>
    <property type="project" value="TreeGrafter"/>
</dbReference>
<dbReference type="SUPFAM" id="SSF46785">
    <property type="entry name" value="Winged helix' DNA-binding domain"/>
    <property type="match status" value="1"/>
</dbReference>
<comment type="caution">
    <text evidence="7">The sequence shown here is derived from an EMBL/GenBank/DDBJ whole genome shotgun (WGS) entry which is preliminary data.</text>
</comment>
<evidence type="ECO:0000256" key="2">
    <source>
        <dbReference type="ARBA" id="ARBA00023015"/>
    </source>
</evidence>
<dbReference type="GO" id="GO:0003700">
    <property type="term" value="F:DNA-binding transcription factor activity"/>
    <property type="evidence" value="ECO:0007669"/>
    <property type="project" value="InterPro"/>
</dbReference>
<reference evidence="7 8" key="1">
    <citation type="submission" date="2018-06" db="EMBL/GenBank/DDBJ databases">
        <title>Three novel Pseudomonas species isolated from symptomatic oak.</title>
        <authorList>
            <person name="Bueno-Gonzalez V."/>
            <person name="Brady C."/>
        </authorList>
    </citation>
    <scope>NUCLEOTIDE SEQUENCE [LARGE SCALE GENOMIC DNA]</scope>
    <source>
        <strain evidence="7 8">P9A</strain>
    </source>
</reference>
<dbReference type="PANTHER" id="PTHR30346:SF29">
    <property type="entry name" value="LYSR SUBSTRATE-BINDING"/>
    <property type="match status" value="1"/>
</dbReference>
<protein>
    <submittedName>
        <fullName evidence="7">LysR family transcriptional regulator</fullName>
    </submittedName>
</protein>
<dbReference type="EMBL" id="QJUI01000001">
    <property type="protein sequence ID" value="TBU83948.1"/>
    <property type="molecule type" value="Genomic_DNA"/>
</dbReference>
<dbReference type="OrthoDB" id="9786526at2"/>
<keyword evidence="3" id="KW-0238">DNA-binding</keyword>
<name>A0A4Q9QRX7_9GAMM</name>
<dbReference type="Gene3D" id="1.10.10.10">
    <property type="entry name" value="Winged helix-like DNA-binding domain superfamily/Winged helix DNA-binding domain"/>
    <property type="match status" value="1"/>
</dbReference>